<protein>
    <recommendedName>
        <fullName evidence="9">RNA polymerase sigma-54 factor</fullName>
    </recommendedName>
</protein>
<keyword evidence="2 9" id="KW-0240">DNA-directed RNA polymerase</keyword>
<comment type="similarity">
    <text evidence="1 9">Belongs to the sigma-54 factor family.</text>
</comment>
<reference evidence="14 16" key="1">
    <citation type="submission" date="2020-06" db="EMBL/GenBank/DDBJ databases">
        <title>Description of novel acetic acid bacteria.</title>
        <authorList>
            <person name="Sombolestani A."/>
        </authorList>
    </citation>
    <scope>NUCLEOTIDE SEQUENCE [LARGE SCALE GENOMIC DNA]</scope>
    <source>
        <strain evidence="14 16">LMG 26838</strain>
    </source>
</reference>
<dbReference type="NCBIfam" id="NF009118">
    <property type="entry name" value="PRK12469.1"/>
    <property type="match status" value="1"/>
</dbReference>
<dbReference type="Pfam" id="PF04963">
    <property type="entry name" value="Sigma54_CBD"/>
    <property type="match status" value="1"/>
</dbReference>
<evidence type="ECO:0000256" key="7">
    <source>
        <dbReference type="ARBA" id="ARBA00023125"/>
    </source>
</evidence>
<gene>
    <name evidence="14" type="primary">rpoN</name>
    <name evidence="13" type="ORF">FHR90_000612</name>
    <name evidence="14" type="ORF">HUK83_08185</name>
</gene>
<dbReference type="GO" id="GO:0003677">
    <property type="term" value="F:DNA binding"/>
    <property type="evidence" value="ECO:0007669"/>
    <property type="project" value="UniProtKB-KW"/>
</dbReference>
<comment type="function">
    <text evidence="9">Sigma factors are initiation factors that promote the attachment of RNA polymerase to specific initiation sites and are then released.</text>
</comment>
<dbReference type="PIRSF" id="PIRSF000774">
    <property type="entry name" value="RpoN"/>
    <property type="match status" value="1"/>
</dbReference>
<dbReference type="PROSITE" id="PS50044">
    <property type="entry name" value="SIGMA54_3"/>
    <property type="match status" value="1"/>
</dbReference>
<evidence type="ECO:0000313" key="15">
    <source>
        <dbReference type="Proteomes" id="UP000557688"/>
    </source>
</evidence>
<evidence type="ECO:0000313" key="16">
    <source>
        <dbReference type="Proteomes" id="UP000565205"/>
    </source>
</evidence>
<keyword evidence="4 9" id="KW-0548">Nucleotidyltransferase</keyword>
<proteinExistence type="inferred from homology"/>
<dbReference type="NCBIfam" id="TIGR02395">
    <property type="entry name" value="rpoN_sigma"/>
    <property type="match status" value="1"/>
</dbReference>
<dbReference type="Pfam" id="PF00309">
    <property type="entry name" value="Sigma54_AID"/>
    <property type="match status" value="1"/>
</dbReference>
<name>A0A839URG2_9PROT</name>
<evidence type="ECO:0000256" key="3">
    <source>
        <dbReference type="ARBA" id="ARBA00022679"/>
    </source>
</evidence>
<dbReference type="Gene3D" id="1.10.10.60">
    <property type="entry name" value="Homeodomain-like"/>
    <property type="match status" value="1"/>
</dbReference>
<dbReference type="RefSeq" id="WP_176623745.1">
    <property type="nucleotide sequence ID" value="NZ_JABXXQ010000132.1"/>
</dbReference>
<dbReference type="Proteomes" id="UP000557688">
    <property type="component" value="Unassembled WGS sequence"/>
</dbReference>
<dbReference type="InterPro" id="IPR007046">
    <property type="entry name" value="RNA_pol_sigma_54_core-bd"/>
</dbReference>
<dbReference type="InterPro" id="IPR007634">
    <property type="entry name" value="RNA_pol_sigma_54_DNA-bd"/>
</dbReference>
<dbReference type="PANTHER" id="PTHR32248:SF4">
    <property type="entry name" value="RNA POLYMERASE SIGMA-54 FACTOR"/>
    <property type="match status" value="1"/>
</dbReference>
<keyword evidence="7 9" id="KW-0238">DNA-binding</keyword>
<keyword evidence="5 9" id="KW-0805">Transcription regulation</keyword>
<dbReference type="PANTHER" id="PTHR32248">
    <property type="entry name" value="RNA POLYMERASE SIGMA-54 FACTOR"/>
    <property type="match status" value="1"/>
</dbReference>
<dbReference type="GO" id="GO:0001216">
    <property type="term" value="F:DNA-binding transcription activator activity"/>
    <property type="evidence" value="ECO:0007669"/>
    <property type="project" value="InterPro"/>
</dbReference>
<dbReference type="Proteomes" id="UP000565205">
    <property type="component" value="Unassembled WGS sequence"/>
</dbReference>
<dbReference type="AlphaFoldDB" id="A0A839URG2"/>
<dbReference type="GO" id="GO:0016987">
    <property type="term" value="F:sigma factor activity"/>
    <property type="evidence" value="ECO:0007669"/>
    <property type="project" value="UniProtKB-KW"/>
</dbReference>
<evidence type="ECO:0000313" key="14">
    <source>
        <dbReference type="EMBL" id="NVN30311.1"/>
    </source>
</evidence>
<evidence type="ECO:0000259" key="11">
    <source>
        <dbReference type="Pfam" id="PF04552"/>
    </source>
</evidence>
<dbReference type="InterPro" id="IPR038709">
    <property type="entry name" value="RpoN_core-bd_sf"/>
</dbReference>
<evidence type="ECO:0000256" key="9">
    <source>
        <dbReference type="PIRNR" id="PIRNR000774"/>
    </source>
</evidence>
<evidence type="ECO:0000259" key="12">
    <source>
        <dbReference type="Pfam" id="PF04963"/>
    </source>
</evidence>
<dbReference type="NCBIfam" id="NF004596">
    <property type="entry name" value="PRK05932.1-3"/>
    <property type="match status" value="1"/>
</dbReference>
<dbReference type="EMBL" id="JACHXV010000002">
    <property type="protein sequence ID" value="MBB3172798.1"/>
    <property type="molecule type" value="Genomic_DNA"/>
</dbReference>
<sequence length="506" mass="55517">MSIAPRLEFRQTQNLVMTPQLRQAIKLLQYSHLEVAAFVEEALESNPLLDRDERDDEGGFEAELPGTERDRATAAGSGDIATQVESGALPERNAAPLDGSEVDFFGETAPGEAMSDGYGGAGGETAFSGPAGAAPEEDWIDSLAESRPPLREHLAAQLRLNIHDRVERLIGAQIIAQLEPSGRVSVTDEEFATALGTPLAQVAAVRAKLMRFDPVGVLAPDLRTCLAVQLAERRRLDPAMSTLLDHLDLLAARDMRRLMGLCGVDAEDLADMLAEIRRLDPKPGADWSDAPAQVVQADVLMRRLPDGSLVVEMNPDTLPRLLVREGWYAQIAVRATREQRAFLADQLAQAQWLVRSLAQRSQTVLKVAAEIMRRQEAFLAHGISRLRPLILRDIAEEVELHESTVSRVTSGKYIATPRGLFELKFFFTTAIAATGDGESHSAASVRERIRTLVDGEPPDDILSDDAIVEILRKEGVDIARRTVAKYRDALRIPSSVQRRRIKALVS</sequence>
<comment type="caution">
    <text evidence="13">The sequence shown here is derived from an EMBL/GenBank/DDBJ whole genome shotgun (WGS) entry which is preliminary data.</text>
</comment>
<evidence type="ECO:0000256" key="6">
    <source>
        <dbReference type="ARBA" id="ARBA00023082"/>
    </source>
</evidence>
<dbReference type="PROSITE" id="PS00717">
    <property type="entry name" value="SIGMA54_1"/>
    <property type="match status" value="1"/>
</dbReference>
<dbReference type="Gene3D" id="1.10.10.1330">
    <property type="entry name" value="RNA polymerase sigma-54 factor, core-binding domain"/>
    <property type="match status" value="1"/>
</dbReference>
<dbReference type="GO" id="GO:0016779">
    <property type="term" value="F:nucleotidyltransferase activity"/>
    <property type="evidence" value="ECO:0007669"/>
    <property type="project" value="UniProtKB-KW"/>
</dbReference>
<feature type="domain" description="RNA polymerase sigma factor 54 core-binding" evidence="12">
    <location>
        <begin position="141"/>
        <end position="325"/>
    </location>
</feature>
<evidence type="ECO:0000256" key="4">
    <source>
        <dbReference type="ARBA" id="ARBA00022695"/>
    </source>
</evidence>
<dbReference type="PROSITE" id="PS00718">
    <property type="entry name" value="SIGMA54_2"/>
    <property type="match status" value="1"/>
</dbReference>
<dbReference type="InterPro" id="IPR000394">
    <property type="entry name" value="RNA_pol_sigma_54"/>
</dbReference>
<keyword evidence="3 9" id="KW-0808">Transferase</keyword>
<evidence type="ECO:0000313" key="13">
    <source>
        <dbReference type="EMBL" id="MBB3172798.1"/>
    </source>
</evidence>
<keyword evidence="15" id="KW-1185">Reference proteome</keyword>
<feature type="region of interest" description="Disordered" evidence="10">
    <location>
        <begin position="48"/>
        <end position="78"/>
    </location>
</feature>
<dbReference type="EMBL" id="JABXXQ010000132">
    <property type="protein sequence ID" value="NVN30311.1"/>
    <property type="molecule type" value="Genomic_DNA"/>
</dbReference>
<dbReference type="GO" id="GO:0006352">
    <property type="term" value="P:DNA-templated transcription initiation"/>
    <property type="evidence" value="ECO:0007669"/>
    <property type="project" value="InterPro"/>
</dbReference>
<evidence type="ECO:0000256" key="10">
    <source>
        <dbReference type="SAM" id="MobiDB-lite"/>
    </source>
</evidence>
<dbReference type="PRINTS" id="PR00045">
    <property type="entry name" value="SIGMA54FCT"/>
</dbReference>
<accession>A0A839URG2</accession>
<evidence type="ECO:0000256" key="5">
    <source>
        <dbReference type="ARBA" id="ARBA00023015"/>
    </source>
</evidence>
<evidence type="ECO:0000256" key="2">
    <source>
        <dbReference type="ARBA" id="ARBA00022478"/>
    </source>
</evidence>
<keyword evidence="8 9" id="KW-0804">Transcription</keyword>
<evidence type="ECO:0000256" key="8">
    <source>
        <dbReference type="ARBA" id="ARBA00023163"/>
    </source>
</evidence>
<dbReference type="GO" id="GO:0000428">
    <property type="term" value="C:DNA-directed RNA polymerase complex"/>
    <property type="evidence" value="ECO:0007669"/>
    <property type="project" value="UniProtKB-KW"/>
</dbReference>
<evidence type="ECO:0000256" key="1">
    <source>
        <dbReference type="ARBA" id="ARBA00008798"/>
    </source>
</evidence>
<keyword evidence="6 9" id="KW-0731">Sigma factor</keyword>
<dbReference type="Pfam" id="PF04552">
    <property type="entry name" value="Sigma54_DBD"/>
    <property type="match status" value="1"/>
</dbReference>
<reference evidence="13 15" key="2">
    <citation type="submission" date="2020-08" db="EMBL/GenBank/DDBJ databases">
        <title>Genomic Encyclopedia of Type Strains, Phase III (KMG-III): the genomes of soil and plant-associated and newly described type strains.</title>
        <authorList>
            <person name="Whitman W."/>
        </authorList>
    </citation>
    <scope>NUCLEOTIDE SEQUENCE [LARGE SCALE GENOMIC DNA]</scope>
    <source>
        <strain evidence="13 15">CECT 8088</strain>
    </source>
</reference>
<organism evidence="13 15">
    <name type="scientific">Endobacter medicaginis</name>
    <dbReference type="NCBI Taxonomy" id="1181271"/>
    <lineage>
        <taxon>Bacteria</taxon>
        <taxon>Pseudomonadati</taxon>
        <taxon>Pseudomonadota</taxon>
        <taxon>Alphaproteobacteria</taxon>
        <taxon>Acetobacterales</taxon>
        <taxon>Acetobacteraceae</taxon>
        <taxon>Endobacter</taxon>
    </lineage>
</organism>
<feature type="domain" description="RNA polymerase sigma factor 54 DNA-binding" evidence="11">
    <location>
        <begin position="341"/>
        <end position="500"/>
    </location>
</feature>